<evidence type="ECO:0000313" key="2">
    <source>
        <dbReference type="Proteomes" id="UP000184436"/>
    </source>
</evidence>
<reference evidence="1 2" key="1">
    <citation type="submission" date="2016-11" db="EMBL/GenBank/DDBJ databases">
        <authorList>
            <person name="Jaros S."/>
            <person name="Januszkiewicz K."/>
            <person name="Wedrychowicz H."/>
        </authorList>
    </citation>
    <scope>NUCLEOTIDE SEQUENCE [LARGE SCALE GENOMIC DNA]</scope>
    <source>
        <strain evidence="1 2">DSM 26883</strain>
    </source>
</reference>
<proteinExistence type="predicted"/>
<gene>
    <name evidence="1" type="ORF">SAMN05444349_12446</name>
</gene>
<dbReference type="EMBL" id="FQVD01000024">
    <property type="protein sequence ID" value="SHF54127.1"/>
    <property type="molecule type" value="Genomic_DNA"/>
</dbReference>
<evidence type="ECO:0000313" key="1">
    <source>
        <dbReference type="EMBL" id="SHF54127.1"/>
    </source>
</evidence>
<dbReference type="AlphaFoldDB" id="A0A1M5CHQ4"/>
<accession>A0A1M5CHQ4</accession>
<keyword evidence="2" id="KW-1185">Reference proteome</keyword>
<sequence length="90" mass="10734">MEWKNILKEKFSQSSKANYEEILQICLNAYSEGCEKEKTLAIEAYRLRCHNLIGNRCMCPRLPEEKQKKICDGKCIYLKQYEFDLYKLES</sequence>
<name>A0A1M5CHQ4_9BACE</name>
<dbReference type="RefSeq" id="WP_025075742.1">
    <property type="nucleotide sequence ID" value="NZ_FQVD01000024.1"/>
</dbReference>
<dbReference type="Proteomes" id="UP000184436">
    <property type="component" value="Unassembled WGS sequence"/>
</dbReference>
<dbReference type="OrthoDB" id="1030067at2"/>
<organism evidence="1 2">
    <name type="scientific">Bacteroides faecichinchillae</name>
    <dbReference type="NCBI Taxonomy" id="871325"/>
    <lineage>
        <taxon>Bacteria</taxon>
        <taxon>Pseudomonadati</taxon>
        <taxon>Bacteroidota</taxon>
        <taxon>Bacteroidia</taxon>
        <taxon>Bacteroidales</taxon>
        <taxon>Bacteroidaceae</taxon>
        <taxon>Bacteroides</taxon>
    </lineage>
</organism>
<protein>
    <submittedName>
        <fullName evidence="1">Uncharacterized protein</fullName>
    </submittedName>
</protein>